<keyword evidence="4" id="KW-1185">Reference proteome</keyword>
<dbReference type="Pfam" id="PF07676">
    <property type="entry name" value="PD40"/>
    <property type="match status" value="6"/>
</dbReference>
<dbReference type="eggNOG" id="COG0823">
    <property type="taxonomic scope" value="Bacteria"/>
</dbReference>
<dbReference type="InterPro" id="IPR011042">
    <property type="entry name" value="6-blade_b-propeller_TolB-like"/>
</dbReference>
<feature type="signal peptide" evidence="2">
    <location>
        <begin position="1"/>
        <end position="24"/>
    </location>
</feature>
<feature type="chain" id="PRO_5004794841" evidence="2">
    <location>
        <begin position="25"/>
        <end position="312"/>
    </location>
</feature>
<dbReference type="PANTHER" id="PTHR36842:SF1">
    <property type="entry name" value="PROTEIN TOLB"/>
    <property type="match status" value="1"/>
</dbReference>
<dbReference type="OrthoDB" id="9808778at2"/>
<dbReference type="PROSITE" id="PS51257">
    <property type="entry name" value="PROKAR_LIPOPROTEIN"/>
    <property type="match status" value="1"/>
</dbReference>
<keyword evidence="2" id="KW-0732">Signal</keyword>
<comment type="similarity">
    <text evidence="1">Belongs to the TolB family.</text>
</comment>
<accession>W0RDM0</accession>
<evidence type="ECO:0000313" key="4">
    <source>
        <dbReference type="Proteomes" id="UP000019151"/>
    </source>
</evidence>
<dbReference type="Gene3D" id="2.120.10.30">
    <property type="entry name" value="TolB, C-terminal domain"/>
    <property type="match status" value="2"/>
</dbReference>
<name>W0RDM0_9BACT</name>
<dbReference type="InterPro" id="IPR011659">
    <property type="entry name" value="WD40"/>
</dbReference>
<dbReference type="KEGG" id="gba:J421_1359"/>
<dbReference type="STRING" id="861299.J421_1359"/>
<dbReference type="Proteomes" id="UP000019151">
    <property type="component" value="Chromosome"/>
</dbReference>
<dbReference type="RefSeq" id="WP_025410419.1">
    <property type="nucleotide sequence ID" value="NZ_CP007128.1"/>
</dbReference>
<sequence>MPIVGHRILALTALVSLATACRDAAAPRTPSEGVAPTVPAPPPAATTADAAIYLASADGGAPTLLTRGYDPAWAPDGRRLAFHRGAGAYGSVYVIDADGGGERRLGDGYQPSWSPDGSRIAVTGPEGITVLRADGSSVTTIVRHGFAAERYRAVSTAVGTPVWSPDGQRIAVMLFDVDHGSSLEILVVNADGSDLRVAVVARAETGGPSKPAWSPDGTRLAYSNWEGGAGLTVHDLRGGAADVRFADPAGVGYVDAPAWSPDGATLAFTIPVPSGGHEIWSMPAAGGSARLLIRDGSSPAWSPDGARIAFVR</sequence>
<proteinExistence type="inferred from homology"/>
<gene>
    <name evidence="3" type="ORF">J421_1359</name>
</gene>
<organism evidence="3 4">
    <name type="scientific">Gemmatirosa kalamazoonensis</name>
    <dbReference type="NCBI Taxonomy" id="861299"/>
    <lineage>
        <taxon>Bacteria</taxon>
        <taxon>Pseudomonadati</taxon>
        <taxon>Gemmatimonadota</taxon>
        <taxon>Gemmatimonadia</taxon>
        <taxon>Gemmatimonadales</taxon>
        <taxon>Gemmatimonadaceae</taxon>
        <taxon>Gemmatirosa</taxon>
    </lineage>
</organism>
<dbReference type="HOGENOM" id="CLU_836525_0_0_0"/>
<evidence type="ECO:0000256" key="1">
    <source>
        <dbReference type="ARBA" id="ARBA00009820"/>
    </source>
</evidence>
<evidence type="ECO:0000256" key="2">
    <source>
        <dbReference type="SAM" id="SignalP"/>
    </source>
</evidence>
<protein>
    <submittedName>
        <fullName evidence="3">WD40-like beta Propeller containing protein</fullName>
    </submittedName>
</protein>
<evidence type="ECO:0000313" key="3">
    <source>
        <dbReference type="EMBL" id="AHG88896.1"/>
    </source>
</evidence>
<dbReference type="InParanoid" id="W0RDM0"/>
<dbReference type="PANTHER" id="PTHR36842">
    <property type="entry name" value="PROTEIN TOLB HOMOLOG"/>
    <property type="match status" value="1"/>
</dbReference>
<reference evidence="3 4" key="1">
    <citation type="journal article" date="2014" name="Genome Announc.">
        <title>Genome Sequence and Methylome of Soil Bacterium Gemmatirosa kalamazoonensis KBS708T, a Member of the Rarely Cultivated Gemmatimonadetes Phylum.</title>
        <authorList>
            <person name="Debruyn J.M."/>
            <person name="Radosevich M."/>
            <person name="Wommack K.E."/>
            <person name="Polson S.W."/>
            <person name="Hauser L.J."/>
            <person name="Fawaz M.N."/>
            <person name="Korlach J."/>
            <person name="Tsai Y.C."/>
        </authorList>
    </citation>
    <scope>NUCLEOTIDE SEQUENCE [LARGE SCALE GENOMIC DNA]</scope>
    <source>
        <strain evidence="3 4">KBS708</strain>
    </source>
</reference>
<dbReference type="EMBL" id="CP007128">
    <property type="protein sequence ID" value="AHG88896.1"/>
    <property type="molecule type" value="Genomic_DNA"/>
</dbReference>
<dbReference type="SUPFAM" id="SSF82171">
    <property type="entry name" value="DPP6 N-terminal domain-like"/>
    <property type="match status" value="1"/>
</dbReference>
<dbReference type="AlphaFoldDB" id="W0RDM0"/>